<dbReference type="SUPFAM" id="SSF54001">
    <property type="entry name" value="Cysteine proteinases"/>
    <property type="match status" value="1"/>
</dbReference>
<dbReference type="GO" id="GO:0004198">
    <property type="term" value="F:calcium-dependent cysteine-type endopeptidase activity"/>
    <property type="evidence" value="ECO:0007669"/>
    <property type="project" value="InterPro"/>
</dbReference>
<organism evidence="4 5">
    <name type="scientific">Terrimicrobium sacchariphilum</name>
    <dbReference type="NCBI Taxonomy" id="690879"/>
    <lineage>
        <taxon>Bacteria</taxon>
        <taxon>Pseudomonadati</taxon>
        <taxon>Verrucomicrobiota</taxon>
        <taxon>Terrimicrobiia</taxon>
        <taxon>Terrimicrobiales</taxon>
        <taxon>Terrimicrobiaceae</taxon>
        <taxon>Terrimicrobium</taxon>
    </lineage>
</organism>
<dbReference type="InterPro" id="IPR018247">
    <property type="entry name" value="EF_Hand_1_Ca_BS"/>
</dbReference>
<dbReference type="InterPro" id="IPR001300">
    <property type="entry name" value="Peptidase_C2_calpain_cat"/>
</dbReference>
<evidence type="ECO:0000256" key="1">
    <source>
        <dbReference type="PROSITE-ProRule" id="PRU00239"/>
    </source>
</evidence>
<feature type="chain" id="PRO_5007524402" description="Calpain catalytic domain-containing protein" evidence="2">
    <location>
        <begin position="27"/>
        <end position="393"/>
    </location>
</feature>
<dbReference type="Proteomes" id="UP000076023">
    <property type="component" value="Unassembled WGS sequence"/>
</dbReference>
<comment type="caution">
    <text evidence="4">The sequence shown here is derived from an EMBL/GenBank/DDBJ whole genome shotgun (WGS) entry which is preliminary data.</text>
</comment>
<dbReference type="STRING" id="690879.TSACC_2244"/>
<dbReference type="OrthoDB" id="184467at2"/>
<dbReference type="EMBL" id="BDCO01000002">
    <property type="protein sequence ID" value="GAT31850.1"/>
    <property type="molecule type" value="Genomic_DNA"/>
</dbReference>
<name>A0A146G2G9_TERSA</name>
<comment type="caution">
    <text evidence="1">Lacks conserved residue(s) required for the propagation of feature annotation.</text>
</comment>
<evidence type="ECO:0000313" key="4">
    <source>
        <dbReference type="EMBL" id="GAT31850.1"/>
    </source>
</evidence>
<feature type="signal peptide" evidence="2">
    <location>
        <begin position="1"/>
        <end position="26"/>
    </location>
</feature>
<keyword evidence="5" id="KW-1185">Reference proteome</keyword>
<dbReference type="PROSITE" id="PS00018">
    <property type="entry name" value="EF_HAND_1"/>
    <property type="match status" value="1"/>
</dbReference>
<evidence type="ECO:0000313" key="5">
    <source>
        <dbReference type="Proteomes" id="UP000076023"/>
    </source>
</evidence>
<feature type="domain" description="Calpain catalytic" evidence="3">
    <location>
        <begin position="127"/>
        <end position="342"/>
    </location>
</feature>
<dbReference type="AlphaFoldDB" id="A0A146G2G9"/>
<protein>
    <recommendedName>
        <fullName evidence="3">Calpain catalytic domain-containing protein</fullName>
    </recommendedName>
</protein>
<evidence type="ECO:0000256" key="2">
    <source>
        <dbReference type="SAM" id="SignalP"/>
    </source>
</evidence>
<dbReference type="PROSITE" id="PS50203">
    <property type="entry name" value="CALPAIN_CAT"/>
    <property type="match status" value="1"/>
</dbReference>
<proteinExistence type="predicted"/>
<gene>
    <name evidence="4" type="ORF">TSACC_2244</name>
</gene>
<dbReference type="GO" id="GO:0006508">
    <property type="term" value="P:proteolysis"/>
    <property type="evidence" value="ECO:0007669"/>
    <property type="project" value="InterPro"/>
</dbReference>
<reference evidence="5" key="1">
    <citation type="journal article" date="2017" name="Genome Announc.">
        <title>Draft Genome Sequence of Terrimicrobium sacchariphilum NM-5T, a Facultative Anaerobic Soil Bacterium of the Class Spartobacteria.</title>
        <authorList>
            <person name="Qiu Y.L."/>
            <person name="Tourlousse D.M."/>
            <person name="Matsuura N."/>
            <person name="Ohashi A."/>
            <person name="Sekiguchi Y."/>
        </authorList>
    </citation>
    <scope>NUCLEOTIDE SEQUENCE [LARGE SCALE GENOMIC DNA]</scope>
    <source>
        <strain evidence="5">NM-5</strain>
    </source>
</reference>
<dbReference type="InParanoid" id="A0A146G2G9"/>
<keyword evidence="2" id="KW-0732">Signal</keyword>
<dbReference type="RefSeq" id="WP_075077724.1">
    <property type="nucleotide sequence ID" value="NZ_BDCO01000002.1"/>
</dbReference>
<evidence type="ECO:0000259" key="3">
    <source>
        <dbReference type="PROSITE" id="PS50203"/>
    </source>
</evidence>
<accession>A0A146G2G9</accession>
<dbReference type="InterPro" id="IPR038765">
    <property type="entry name" value="Papain-like_cys_pep_sf"/>
</dbReference>
<sequence length="393" mass="41759">MKTCARPAITLIATGLLALLTLPAQADPQPLAQIIQKGFPAWDADHDGSLTLDEINWALANPEIRGEEAAAVAAIYRAARNKSHPMQPPFALADLVKQDSGEANTSASDEDLGMPRLGSYYAAYVDKIGKAPRQLFVNGTPSLEGFRQGKVGSCFCLAPMAALINRDPADVAARFSRDKDGFTVRLNGSRTVHVTAPTDGEIAISSATGDQGYWSTVYEKAVGQMRIEDKSLKDPPLVAATAGSAGTMVKVLTGNEIKRFSCSPWRKPETTPAEKDALLGQLRVLLEETSSAHRLITAGTGAKGSKVPGISSMHAYAVLGFDAAKDCVIIRDPHGQDYTPRGTPGLETGYRASKGVMEIPLKDIVQFMGGFAFEQTTPATKETPAPETTTDGA</sequence>